<dbReference type="InterPro" id="IPR048328">
    <property type="entry name" value="Dyp_perox_C"/>
</dbReference>
<evidence type="ECO:0000259" key="10">
    <source>
        <dbReference type="Pfam" id="PF21105"/>
    </source>
</evidence>
<dbReference type="Pfam" id="PF20628">
    <property type="entry name" value="Dyp_perox_C"/>
    <property type="match status" value="1"/>
</dbReference>
<dbReference type="SUPFAM" id="SSF54909">
    <property type="entry name" value="Dimeric alpha+beta barrel"/>
    <property type="match status" value="1"/>
</dbReference>
<keyword evidence="7" id="KW-0408">Iron</keyword>
<keyword evidence="2" id="KW-0575">Peroxidase</keyword>
<dbReference type="GO" id="GO:0020037">
    <property type="term" value="F:heme binding"/>
    <property type="evidence" value="ECO:0007669"/>
    <property type="project" value="InterPro"/>
</dbReference>
<proteinExistence type="inferred from homology"/>
<dbReference type="PANTHER" id="PTHR30521:SF4">
    <property type="entry name" value="DEFERROCHELATASE"/>
    <property type="match status" value="1"/>
</dbReference>
<dbReference type="GO" id="GO:0004601">
    <property type="term" value="F:peroxidase activity"/>
    <property type="evidence" value="ECO:0007669"/>
    <property type="project" value="UniProtKB-KW"/>
</dbReference>
<evidence type="ECO:0008006" key="13">
    <source>
        <dbReference type="Google" id="ProtNLM"/>
    </source>
</evidence>
<keyword evidence="4" id="KW-0479">Metal-binding</keyword>
<evidence type="ECO:0000256" key="3">
    <source>
        <dbReference type="ARBA" id="ARBA00022617"/>
    </source>
</evidence>
<gene>
    <name evidence="11" type="ORF">BDW47DRAFT_121453</name>
</gene>
<evidence type="ECO:0000256" key="5">
    <source>
        <dbReference type="ARBA" id="ARBA00022729"/>
    </source>
</evidence>
<dbReference type="GO" id="GO:0005829">
    <property type="term" value="C:cytosol"/>
    <property type="evidence" value="ECO:0007669"/>
    <property type="project" value="TreeGrafter"/>
</dbReference>
<feature type="domain" description="DyP dimeric alpha+beta barrel" evidence="10">
    <location>
        <begin position="7"/>
        <end position="153"/>
    </location>
</feature>
<evidence type="ECO:0000256" key="2">
    <source>
        <dbReference type="ARBA" id="ARBA00022559"/>
    </source>
</evidence>
<dbReference type="OrthoDB" id="3207336at2759"/>
<accession>A0A2I2EXP3</accession>
<dbReference type="GeneID" id="36522789"/>
<evidence type="ECO:0000313" key="12">
    <source>
        <dbReference type="Proteomes" id="UP000234585"/>
    </source>
</evidence>
<dbReference type="PANTHER" id="PTHR30521">
    <property type="entry name" value="DEFERROCHELATASE/PEROXIDASE"/>
    <property type="match status" value="1"/>
</dbReference>
<comment type="cofactor">
    <cofactor evidence="1">
        <name>heme b</name>
        <dbReference type="ChEBI" id="CHEBI:60344"/>
    </cofactor>
</comment>
<sequence>MALDQKNIQGDIWPRLPKKSEVFLFFEITNSAKFKEKLSGFSKHLTSAHDAQQILSEISRRKANGELGPDDVIDAMAANLAFSAKGLKELGKEDLGDDVFKKGMYNDMVVEGLDREAEWHGEFKGSRGVIHGVFIIAASTEQAVQNFLIKVLNPTFKNAPDRSVKYLFAQTGVVLAHECEHFGWADGVSQPLIKGLDKPSSEKLAPPPVKPGIIIVGAEGDTANHPPWAKDGSFMVFRRLKQLVPESIQWVTESFKSQATNEKGELMIGALSCLSSRLMGRWRDGVSLEQKPHSDDAMHDEATLMKSNNFDFQDVQWQDKCPFASHIRKTRPRGDRLDENGDLDDTHAIVRRGVPYGPKTQRTETLSGISMHDRGLLFVSYQSNLRNGFRYMQKEWSNKVSYPAGKDKNYGGAQPGLDPIIGQWAEGDEQNNYANIPRLDDPRKLEKIKLERIVIAEGGEYFFTPSFSGIKELCK</sequence>
<name>A0A2I2EXP3_ASPCN</name>
<keyword evidence="12" id="KW-1185">Reference proteome</keyword>
<dbReference type="STRING" id="41067.A0A2I2EXP3"/>
<evidence type="ECO:0000256" key="1">
    <source>
        <dbReference type="ARBA" id="ARBA00001970"/>
    </source>
</evidence>
<keyword evidence="3" id="KW-0349">Heme</keyword>
<dbReference type="EMBL" id="KZ559225">
    <property type="protein sequence ID" value="PLB33155.1"/>
    <property type="molecule type" value="Genomic_DNA"/>
</dbReference>
<evidence type="ECO:0000259" key="9">
    <source>
        <dbReference type="Pfam" id="PF20628"/>
    </source>
</evidence>
<comment type="similarity">
    <text evidence="8">Belongs to the DyP-type peroxidase family.</text>
</comment>
<organism evidence="11 12">
    <name type="scientific">Aspergillus candidus</name>
    <dbReference type="NCBI Taxonomy" id="41067"/>
    <lineage>
        <taxon>Eukaryota</taxon>
        <taxon>Fungi</taxon>
        <taxon>Dikarya</taxon>
        <taxon>Ascomycota</taxon>
        <taxon>Pezizomycotina</taxon>
        <taxon>Eurotiomycetes</taxon>
        <taxon>Eurotiomycetidae</taxon>
        <taxon>Eurotiales</taxon>
        <taxon>Aspergillaceae</taxon>
        <taxon>Aspergillus</taxon>
        <taxon>Aspergillus subgen. Circumdati</taxon>
    </lineage>
</organism>
<dbReference type="Pfam" id="PF21105">
    <property type="entry name" value="DyP_N"/>
    <property type="match status" value="1"/>
</dbReference>
<evidence type="ECO:0000256" key="8">
    <source>
        <dbReference type="ARBA" id="ARBA00025737"/>
    </source>
</evidence>
<evidence type="ECO:0000256" key="6">
    <source>
        <dbReference type="ARBA" id="ARBA00023002"/>
    </source>
</evidence>
<evidence type="ECO:0000256" key="7">
    <source>
        <dbReference type="ARBA" id="ARBA00023004"/>
    </source>
</evidence>
<reference evidence="11 12" key="1">
    <citation type="submission" date="2017-12" db="EMBL/GenBank/DDBJ databases">
        <authorList>
            <consortium name="DOE Joint Genome Institute"/>
            <person name="Haridas S."/>
            <person name="Kjaerbolling I."/>
            <person name="Vesth T.C."/>
            <person name="Frisvad J.C."/>
            <person name="Nybo J.L."/>
            <person name="Theobald S."/>
            <person name="Kuo A."/>
            <person name="Bowyer P."/>
            <person name="Matsuda Y."/>
            <person name="Mondo S."/>
            <person name="Lyhne E.K."/>
            <person name="Kogle M.E."/>
            <person name="Clum A."/>
            <person name="Lipzen A."/>
            <person name="Salamov A."/>
            <person name="Ngan C.Y."/>
            <person name="Daum C."/>
            <person name="Chiniquy J."/>
            <person name="Barry K."/>
            <person name="LaButti K."/>
            <person name="Simmons B.A."/>
            <person name="Magnuson J.K."/>
            <person name="Mortensen U.H."/>
            <person name="Larsen T.O."/>
            <person name="Grigoriev I.V."/>
            <person name="Baker S.E."/>
            <person name="Andersen M.R."/>
            <person name="Nordberg H.P."/>
            <person name="Cantor M.N."/>
            <person name="Hua S.X."/>
        </authorList>
    </citation>
    <scope>NUCLEOTIDE SEQUENCE [LARGE SCALE GENOMIC DNA]</scope>
    <source>
        <strain evidence="11 12">CBS 102.13</strain>
    </source>
</reference>
<dbReference type="GO" id="GO:0046872">
    <property type="term" value="F:metal ion binding"/>
    <property type="evidence" value="ECO:0007669"/>
    <property type="project" value="UniProtKB-KW"/>
</dbReference>
<dbReference type="PROSITE" id="PS51404">
    <property type="entry name" value="DYP_PEROXIDASE"/>
    <property type="match status" value="1"/>
</dbReference>
<dbReference type="InterPro" id="IPR049509">
    <property type="entry name" value="DyP_N"/>
</dbReference>
<evidence type="ECO:0000256" key="4">
    <source>
        <dbReference type="ARBA" id="ARBA00022723"/>
    </source>
</evidence>
<evidence type="ECO:0000313" key="11">
    <source>
        <dbReference type="EMBL" id="PLB33155.1"/>
    </source>
</evidence>
<dbReference type="AlphaFoldDB" id="A0A2I2EXP3"/>
<dbReference type="NCBIfam" id="TIGR01413">
    <property type="entry name" value="Dyp_perox_fam"/>
    <property type="match status" value="1"/>
</dbReference>
<protein>
    <recommendedName>
        <fullName evidence="13">Dyp-type peroxidase</fullName>
    </recommendedName>
</protein>
<dbReference type="Proteomes" id="UP000234585">
    <property type="component" value="Unassembled WGS sequence"/>
</dbReference>
<dbReference type="InterPro" id="IPR011008">
    <property type="entry name" value="Dimeric_a/b-barrel"/>
</dbReference>
<keyword evidence="5" id="KW-0732">Signal</keyword>
<dbReference type="RefSeq" id="XP_024667167.1">
    <property type="nucleotide sequence ID" value="XM_024815629.1"/>
</dbReference>
<keyword evidence="6" id="KW-0560">Oxidoreductase</keyword>
<dbReference type="InterPro" id="IPR006314">
    <property type="entry name" value="Dyp_peroxidase"/>
</dbReference>
<feature type="domain" description="Dyp-type peroxidase C-terminal" evidence="9">
    <location>
        <begin position="313"/>
        <end position="397"/>
    </location>
</feature>